<sequence length="184" mass="20098">MPNDDSDLLRPDFHFSNEVLTRSRSTWSAVASAAQSATNLPSACCNVKAFLNKTPSIPESSGATDRIGSNSLYTQGYIIDIGTDDFAEVQWWAAILAEGRGCPFRLHHRAHLPSAISPINLEPLSSAQAQEYLFNLARYHDAFDQLISALAATMTIPLHNRFGASITLPLPQPGHSPISHRNTE</sequence>
<organism evidence="1 2">
    <name type="scientific">Aspergillus pseudonomiae</name>
    <dbReference type="NCBI Taxonomy" id="1506151"/>
    <lineage>
        <taxon>Eukaryota</taxon>
        <taxon>Fungi</taxon>
        <taxon>Dikarya</taxon>
        <taxon>Ascomycota</taxon>
        <taxon>Pezizomycotina</taxon>
        <taxon>Eurotiomycetes</taxon>
        <taxon>Eurotiomycetidae</taxon>
        <taxon>Eurotiales</taxon>
        <taxon>Aspergillaceae</taxon>
        <taxon>Aspergillus</taxon>
        <taxon>Aspergillus subgen. Circumdati</taxon>
    </lineage>
</organism>
<reference evidence="1 2" key="1">
    <citation type="submission" date="2019-04" db="EMBL/GenBank/DDBJ databases">
        <authorList>
            <consortium name="DOE Joint Genome Institute"/>
            <person name="Mondo S."/>
            <person name="Kjaerbolling I."/>
            <person name="Vesth T."/>
            <person name="Frisvad J.C."/>
            <person name="Nybo J.L."/>
            <person name="Theobald S."/>
            <person name="Kildgaard S."/>
            <person name="Isbrandt T."/>
            <person name="Kuo A."/>
            <person name="Sato A."/>
            <person name="Lyhne E.K."/>
            <person name="Kogle M.E."/>
            <person name="Wiebenga A."/>
            <person name="Kun R.S."/>
            <person name="Lubbers R.J."/>
            <person name="Makela M.R."/>
            <person name="Barry K."/>
            <person name="Chovatia M."/>
            <person name="Clum A."/>
            <person name="Daum C."/>
            <person name="Haridas S."/>
            <person name="He G."/>
            <person name="LaButti K."/>
            <person name="Lipzen A."/>
            <person name="Riley R."/>
            <person name="Salamov A."/>
            <person name="Simmons B.A."/>
            <person name="Magnuson J.K."/>
            <person name="Henrissat B."/>
            <person name="Mortensen U.H."/>
            <person name="Larsen T.O."/>
            <person name="Devries R.P."/>
            <person name="Grigoriev I.V."/>
            <person name="Machida M."/>
            <person name="Baker S.E."/>
            <person name="Andersen M.R."/>
            <person name="Cantor M.N."/>
            <person name="Hua S.X."/>
        </authorList>
    </citation>
    <scope>NUCLEOTIDE SEQUENCE [LARGE SCALE GENOMIC DNA]</scope>
    <source>
        <strain evidence="1 2">CBS 119388</strain>
    </source>
</reference>
<gene>
    <name evidence="1" type="ORF">BDV37DRAFT_278536</name>
</gene>
<evidence type="ECO:0000313" key="1">
    <source>
        <dbReference type="EMBL" id="KAE8409028.1"/>
    </source>
</evidence>
<dbReference type="AlphaFoldDB" id="A0A5N7DU33"/>
<dbReference type="Proteomes" id="UP000325579">
    <property type="component" value="Unassembled WGS sequence"/>
</dbReference>
<name>A0A5N7DU33_9EURO</name>
<keyword evidence="2" id="KW-1185">Reference proteome</keyword>
<evidence type="ECO:0000313" key="2">
    <source>
        <dbReference type="Proteomes" id="UP000325579"/>
    </source>
</evidence>
<proteinExistence type="predicted"/>
<dbReference type="EMBL" id="ML736741">
    <property type="protein sequence ID" value="KAE8409028.1"/>
    <property type="molecule type" value="Genomic_DNA"/>
</dbReference>
<accession>A0A5N7DU33</accession>
<dbReference type="OrthoDB" id="3549294at2759"/>
<dbReference type="GeneID" id="43670769"/>
<protein>
    <submittedName>
        <fullName evidence="1">Uncharacterized protein</fullName>
    </submittedName>
</protein>
<dbReference type="RefSeq" id="XP_031946347.1">
    <property type="nucleotide sequence ID" value="XM_032086078.1"/>
</dbReference>